<keyword evidence="6" id="KW-1185">Reference proteome</keyword>
<feature type="repeat" description="PPR" evidence="3">
    <location>
        <begin position="177"/>
        <end position="207"/>
    </location>
</feature>
<feature type="repeat" description="PPR" evidence="3">
    <location>
        <begin position="408"/>
        <end position="442"/>
    </location>
</feature>
<dbReference type="FunFam" id="1.25.40.10:FF:000073">
    <property type="entry name" value="Pentatricopeptide repeat-containing protein chloroplastic"/>
    <property type="match status" value="1"/>
</dbReference>
<comment type="similarity">
    <text evidence="1">Belongs to the PPR family. PCMP-H subfamily.</text>
</comment>
<feature type="repeat" description="PPR" evidence="3">
    <location>
        <begin position="611"/>
        <end position="645"/>
    </location>
</feature>
<dbReference type="Gene3D" id="1.25.40.10">
    <property type="entry name" value="Tetratricopeptide repeat domain"/>
    <property type="match status" value="7"/>
</dbReference>
<dbReference type="Pfam" id="PF13041">
    <property type="entry name" value="PPR_2"/>
    <property type="match status" value="6"/>
</dbReference>
<dbReference type="PANTHER" id="PTHR24015:SF1832">
    <property type="entry name" value="OS03G0241800 PROTEIN"/>
    <property type="match status" value="1"/>
</dbReference>
<dbReference type="Pfam" id="PF20431">
    <property type="entry name" value="E_motif"/>
    <property type="match status" value="1"/>
</dbReference>
<dbReference type="InterPro" id="IPR046848">
    <property type="entry name" value="E_motif"/>
</dbReference>
<dbReference type="AlphaFoldDB" id="A0A3S3QL73"/>
<feature type="domain" description="DYW" evidence="4">
    <location>
        <begin position="927"/>
        <end position="1019"/>
    </location>
</feature>
<evidence type="ECO:0000256" key="3">
    <source>
        <dbReference type="PROSITE-ProRule" id="PRU00708"/>
    </source>
</evidence>
<dbReference type="NCBIfam" id="TIGR00756">
    <property type="entry name" value="PPR"/>
    <property type="match status" value="8"/>
</dbReference>
<evidence type="ECO:0000259" key="4">
    <source>
        <dbReference type="Pfam" id="PF14432"/>
    </source>
</evidence>
<evidence type="ECO:0000256" key="2">
    <source>
        <dbReference type="ARBA" id="ARBA00022737"/>
    </source>
</evidence>
<dbReference type="Pfam" id="PF14432">
    <property type="entry name" value="DYW_deaminase"/>
    <property type="match status" value="1"/>
</dbReference>
<dbReference type="FunFam" id="1.25.40.10:FF:002148">
    <property type="entry name" value="Pentatricopeptide repeat-containing protein At2g29760, chloroplastic"/>
    <property type="match status" value="1"/>
</dbReference>
<dbReference type="InterPro" id="IPR011990">
    <property type="entry name" value="TPR-like_helical_dom_sf"/>
</dbReference>
<dbReference type="Proteomes" id="UP000283530">
    <property type="component" value="Unassembled WGS sequence"/>
</dbReference>
<proteinExistence type="inferred from homology"/>
<feature type="repeat" description="PPR" evidence="3">
    <location>
        <begin position="783"/>
        <end position="813"/>
    </location>
</feature>
<dbReference type="Pfam" id="PF01535">
    <property type="entry name" value="PPR"/>
    <property type="match status" value="6"/>
</dbReference>
<evidence type="ECO:0000256" key="1">
    <source>
        <dbReference type="ARBA" id="ARBA00006643"/>
    </source>
</evidence>
<feature type="repeat" description="PPR" evidence="3">
    <location>
        <begin position="208"/>
        <end position="242"/>
    </location>
</feature>
<dbReference type="FunFam" id="1.25.40.10:FF:000031">
    <property type="entry name" value="Pentatricopeptide repeat-containing protein mitochondrial"/>
    <property type="match status" value="1"/>
</dbReference>
<comment type="caution">
    <text evidence="5">The sequence shown here is derived from an EMBL/GenBank/DDBJ whole genome shotgun (WGS) entry which is preliminary data.</text>
</comment>
<dbReference type="GO" id="GO:0008270">
    <property type="term" value="F:zinc ion binding"/>
    <property type="evidence" value="ECO:0007669"/>
    <property type="project" value="InterPro"/>
</dbReference>
<protein>
    <submittedName>
        <fullName evidence="5">Pentatricopeptide repeat-containing protein</fullName>
    </submittedName>
</protein>
<dbReference type="OrthoDB" id="185373at2759"/>
<dbReference type="GO" id="GO:0009451">
    <property type="term" value="P:RNA modification"/>
    <property type="evidence" value="ECO:0007669"/>
    <property type="project" value="InterPro"/>
</dbReference>
<keyword evidence="2" id="KW-0677">Repeat</keyword>
<feature type="repeat" description="PPR" evidence="3">
    <location>
        <begin position="712"/>
        <end position="746"/>
    </location>
</feature>
<accession>A0A3S3QL73</accession>
<dbReference type="GO" id="GO:0003723">
    <property type="term" value="F:RNA binding"/>
    <property type="evidence" value="ECO:0007669"/>
    <property type="project" value="InterPro"/>
</dbReference>
<dbReference type="InterPro" id="IPR032867">
    <property type="entry name" value="DYW_dom"/>
</dbReference>
<reference evidence="5 6" key="1">
    <citation type="journal article" date="2019" name="Nat. Plants">
        <title>Stout camphor tree genome fills gaps in understanding of flowering plant genome evolution.</title>
        <authorList>
            <person name="Chaw S.M."/>
            <person name="Liu Y.C."/>
            <person name="Wu Y.W."/>
            <person name="Wang H.Y."/>
            <person name="Lin C.I."/>
            <person name="Wu C.S."/>
            <person name="Ke H.M."/>
            <person name="Chang L.Y."/>
            <person name="Hsu C.Y."/>
            <person name="Yang H.T."/>
            <person name="Sudianto E."/>
            <person name="Hsu M.H."/>
            <person name="Wu K.P."/>
            <person name="Wang L.N."/>
            <person name="Leebens-Mack J.H."/>
            <person name="Tsai I.J."/>
        </authorList>
    </citation>
    <scope>NUCLEOTIDE SEQUENCE [LARGE SCALE GENOMIC DNA]</scope>
    <source>
        <strain evidence="6">cv. Chaw 1501</strain>
        <tissue evidence="5">Young leaves</tissue>
    </source>
</reference>
<dbReference type="STRING" id="337451.A0A3S3QL73"/>
<evidence type="ECO:0000313" key="6">
    <source>
        <dbReference type="Proteomes" id="UP000283530"/>
    </source>
</evidence>
<feature type="repeat" description="PPR" evidence="3">
    <location>
        <begin position="509"/>
        <end position="543"/>
    </location>
</feature>
<sequence length="1019" mass="113119">MMKHATARLPLPFPRLSLAAAADAATATKVPQLPLQNPSSCYNHPYLPRLLRSCKDLNSLLQIHGRFLVSGHEFDDFSLTQLVNSYASFHRSDTARLVFDSASPNPSIVLWNSMIRAYTRNNQHRDALELFHGMRERGVEPDKYTFTFALKACTGVLDFEVGVWIHHSVVDKGLEHDVYVGTGLVDMYCKLGRIEIARELFEQMPKLDVVAWNAMIAGFSQSGDADDALSFFRKMQSVGVEPNSVSLLNLFPAVCQVSAPLLCRSVHGFVVRRDFPSVVSNGLIDLYSKCRNVYSARQIFDRMSGRDGVSWGTMIAGYAHNAYFVEALELFYHLIAKNMKPNLVAVVGALSAAAEMRDLEKGTDIHTYLIQSGMSLDISVVTSLVTMYARCGNLDMAKLMFDGIPQKDMVAWSAMISALVQTGHPKEAVSLFREMQSVYIRPNRVTIVSALPACAELSALNLGKSMHCYMIKATISLDVSTGTALVAMYAKCRCFTLAHVLFDMLPHKDVVTWNALINGYAQAGDANNVMKMFHQLRLVGCCPDSGTMVGVLPACMLLGALDQGMCVHGQIIKSGFESDLHVKNAVIDMYAKCGSLSSAEFLFDEAEFVKDEISWNIMIAGYMQNGKATEALCTLRWMKAEDFHPNLVTVVSILPAAAYLADLREGMALHACVISTGFESYTLVGNCLIDMYAKCGRLDFSQKFFDMMVDRDTVSWNAMLSGYAIHGYGEDAVTLFLQMQESCVKVDSVSFVSVLSACRHGGLVDDGRKIFDAMRSKYALEPDVEHYACMVDMLGRAGHLDEAWNLIQTMPMKPDAGVWGALLGACRMHSNITLGEIALDQLVRLEPQNPAHYVVLSNIYAQVGRWTDVGRMRMTMSITGLKKTPGCSWVVVKDTVHAFRVGDCTHPQFKSICVVWNELHEKMESMGYVPDTSCVLQNVEEEEKELFLSTHSERLAIAFAILNTEPGVTIQIVKNLRVCSDCHTVTKLISEITNRTIIVRDASRFHRFDSGICSCKDYW</sequence>
<name>A0A3S3QL73_9MAGN</name>
<dbReference type="FunFam" id="1.25.40.10:FF:000344">
    <property type="entry name" value="Pentatricopeptide repeat-containing protein"/>
    <property type="match status" value="2"/>
</dbReference>
<dbReference type="InterPro" id="IPR046960">
    <property type="entry name" value="PPR_At4g14850-like_plant"/>
</dbReference>
<feature type="repeat" description="PPR" evidence="3">
    <location>
        <begin position="307"/>
        <end position="341"/>
    </location>
</feature>
<dbReference type="EMBL" id="QPKB01000005">
    <property type="protein sequence ID" value="RWR86182.1"/>
    <property type="molecule type" value="Genomic_DNA"/>
</dbReference>
<dbReference type="PANTHER" id="PTHR24015">
    <property type="entry name" value="OS07G0578800 PROTEIN-RELATED"/>
    <property type="match status" value="1"/>
</dbReference>
<dbReference type="PROSITE" id="PS51375">
    <property type="entry name" value="PPR"/>
    <property type="match status" value="9"/>
</dbReference>
<feature type="repeat" description="PPR" evidence="3">
    <location>
        <begin position="107"/>
        <end position="141"/>
    </location>
</feature>
<dbReference type="InterPro" id="IPR002885">
    <property type="entry name" value="PPR_rpt"/>
</dbReference>
<evidence type="ECO:0000313" key="5">
    <source>
        <dbReference type="EMBL" id="RWR86182.1"/>
    </source>
</evidence>
<organism evidence="5 6">
    <name type="scientific">Cinnamomum micranthum f. kanehirae</name>
    <dbReference type="NCBI Taxonomy" id="337451"/>
    <lineage>
        <taxon>Eukaryota</taxon>
        <taxon>Viridiplantae</taxon>
        <taxon>Streptophyta</taxon>
        <taxon>Embryophyta</taxon>
        <taxon>Tracheophyta</taxon>
        <taxon>Spermatophyta</taxon>
        <taxon>Magnoliopsida</taxon>
        <taxon>Magnoliidae</taxon>
        <taxon>Laurales</taxon>
        <taxon>Lauraceae</taxon>
        <taxon>Cinnamomum</taxon>
    </lineage>
</organism>
<dbReference type="SUPFAM" id="SSF48452">
    <property type="entry name" value="TPR-like"/>
    <property type="match status" value="1"/>
</dbReference>
<gene>
    <name evidence="5" type="ORF">CKAN_01506700</name>
</gene>